<evidence type="ECO:0000256" key="2">
    <source>
        <dbReference type="ARBA" id="ARBA00004613"/>
    </source>
</evidence>
<proteinExistence type="predicted"/>
<dbReference type="Proteomes" id="UP000760860">
    <property type="component" value="Unassembled WGS sequence"/>
</dbReference>
<keyword evidence="3" id="KW-0964">Secreted</keyword>
<feature type="signal peptide" evidence="4">
    <location>
        <begin position="1"/>
        <end position="17"/>
    </location>
</feature>
<evidence type="ECO:0000256" key="1">
    <source>
        <dbReference type="ARBA" id="ARBA00004340"/>
    </source>
</evidence>
<dbReference type="InterPro" id="IPR045379">
    <property type="entry name" value="Crinkler_N"/>
</dbReference>
<dbReference type="Pfam" id="PF20147">
    <property type="entry name" value="Crinkler"/>
    <property type="match status" value="1"/>
</dbReference>
<evidence type="ECO:0000259" key="5">
    <source>
        <dbReference type="Pfam" id="PF20147"/>
    </source>
</evidence>
<accession>A0A8T1HPL2</accession>
<gene>
    <name evidence="6" type="ORF">PC129_g15002</name>
</gene>
<comment type="subcellular location">
    <subcellularLocation>
        <location evidence="1">Host cell</location>
    </subcellularLocation>
    <subcellularLocation>
        <location evidence="2">Secreted</location>
    </subcellularLocation>
</comment>
<dbReference type="VEuPathDB" id="FungiDB:PC110_g18206"/>
<evidence type="ECO:0000313" key="6">
    <source>
        <dbReference type="EMBL" id="KAG3214081.1"/>
    </source>
</evidence>
<feature type="chain" id="PRO_5035950064" description="Crinkler effector protein N-terminal domain-containing protein" evidence="4">
    <location>
        <begin position="18"/>
        <end position="432"/>
    </location>
</feature>
<feature type="domain" description="Crinkler effector protein N-terminal" evidence="5">
    <location>
        <begin position="2"/>
        <end position="117"/>
    </location>
</feature>
<name>A0A8T1HPL2_9STRA</name>
<organism evidence="6 7">
    <name type="scientific">Phytophthora cactorum</name>
    <dbReference type="NCBI Taxonomy" id="29920"/>
    <lineage>
        <taxon>Eukaryota</taxon>
        <taxon>Sar</taxon>
        <taxon>Stramenopiles</taxon>
        <taxon>Oomycota</taxon>
        <taxon>Peronosporomycetes</taxon>
        <taxon>Peronosporales</taxon>
        <taxon>Peronosporaceae</taxon>
        <taxon>Phytophthora</taxon>
    </lineage>
</organism>
<comment type="caution">
    <text evidence="6">The sequence shown here is derived from an EMBL/GenBank/DDBJ whole genome shotgun (WGS) entry which is preliminary data.</text>
</comment>
<dbReference type="GO" id="GO:0043657">
    <property type="term" value="C:host cell"/>
    <property type="evidence" value="ECO:0007669"/>
    <property type="project" value="UniProtKB-SubCell"/>
</dbReference>
<dbReference type="EMBL" id="RCMV01000671">
    <property type="protein sequence ID" value="KAG3214081.1"/>
    <property type="molecule type" value="Genomic_DNA"/>
</dbReference>
<reference evidence="6" key="1">
    <citation type="submission" date="2018-05" db="EMBL/GenBank/DDBJ databases">
        <title>Effector identification in a new, highly contiguous assembly of the strawberry crown rot pathogen Phytophthora cactorum.</title>
        <authorList>
            <person name="Armitage A.D."/>
            <person name="Nellist C.F."/>
            <person name="Bates H."/>
            <person name="Vickerstaff R.J."/>
            <person name="Harrison R.J."/>
        </authorList>
    </citation>
    <scope>NUCLEOTIDE SEQUENCE</scope>
    <source>
        <strain evidence="6">P421</strain>
    </source>
</reference>
<sequence length="432" mass="48004">MVKLFCAIVGVAGSAFSVRVDEDDSVDDLKKAIKVEKMYQFPADKLQLFLAKTDDGAWLPDDDPVALQLEKGEIDDVRKVTTEEQLKATWTIQDVLIANNMTRRRAPKSRQIHVLVVVPDGAGGSASETSASSKMIKEIHAETVLKKRTFAHSQVSSSDWGKITNELNIEVVPVATLGVAAGEGAQVDPFDWALVLRADQEIVLAEEQQRKAYIEYVESNIGTVLTEKELCVYGAEKKQTLLGVRVPGHDIEFVGTTDLLILRNTVLKDPSGVLFLPGVQMLIEVKKKVEPQNNFQALSELVALDLRANGPVMALLTDLNKNWMFFWVADKKSNSVLIHRVFIDNPGDGFEVIKTLLRQSSADSDAEIEFPYFECPLKRLKLRSALPIVTEGGESGGIRESIERYYDISSMLGPDIDMARVWLCRSLDLFPR</sequence>
<protein>
    <recommendedName>
        <fullName evidence="5">Crinkler effector protein N-terminal domain-containing protein</fullName>
    </recommendedName>
</protein>
<evidence type="ECO:0000313" key="7">
    <source>
        <dbReference type="Proteomes" id="UP000760860"/>
    </source>
</evidence>
<dbReference type="GO" id="GO:0005576">
    <property type="term" value="C:extracellular region"/>
    <property type="evidence" value="ECO:0007669"/>
    <property type="project" value="UniProtKB-SubCell"/>
</dbReference>
<evidence type="ECO:0000256" key="3">
    <source>
        <dbReference type="ARBA" id="ARBA00022525"/>
    </source>
</evidence>
<dbReference type="CDD" id="cd17039">
    <property type="entry name" value="Ubl_ubiquitin_like"/>
    <property type="match status" value="1"/>
</dbReference>
<keyword evidence="4" id="KW-0732">Signal</keyword>
<evidence type="ECO:0000256" key="4">
    <source>
        <dbReference type="SAM" id="SignalP"/>
    </source>
</evidence>
<dbReference type="AlphaFoldDB" id="A0A8T1HPL2"/>